<sequence>MSSFTLISPVCRPWSGGFTRFSTRGATRSFSADSAKFTALAKTRLLPSSSRVSETTGPSKPSLVSRTRRRAAVISLGSDTASAEFWLISTRDRCDDTAVSEDRNGHGNVEGNTHGCGEVAYGLESKL</sequence>
<dbReference type="EMBL" id="BSXT01002193">
    <property type="protein sequence ID" value="GMF47729.1"/>
    <property type="molecule type" value="Genomic_DNA"/>
</dbReference>
<keyword evidence="2" id="KW-1185">Reference proteome</keyword>
<evidence type="ECO:0000313" key="2">
    <source>
        <dbReference type="Proteomes" id="UP001165121"/>
    </source>
</evidence>
<accession>A0A9W7CYA2</accession>
<gene>
    <name evidence="1" type="ORF">Pfra01_001815500</name>
</gene>
<name>A0A9W7CYA2_9STRA</name>
<reference evidence="1" key="1">
    <citation type="submission" date="2023-04" db="EMBL/GenBank/DDBJ databases">
        <title>Phytophthora fragariaefolia NBRC 109709.</title>
        <authorList>
            <person name="Ichikawa N."/>
            <person name="Sato H."/>
            <person name="Tonouchi N."/>
        </authorList>
    </citation>
    <scope>NUCLEOTIDE SEQUENCE</scope>
    <source>
        <strain evidence="1">NBRC 109709</strain>
    </source>
</reference>
<comment type="caution">
    <text evidence="1">The sequence shown here is derived from an EMBL/GenBank/DDBJ whole genome shotgun (WGS) entry which is preliminary data.</text>
</comment>
<dbReference type="AlphaFoldDB" id="A0A9W7CYA2"/>
<organism evidence="1 2">
    <name type="scientific">Phytophthora fragariaefolia</name>
    <dbReference type="NCBI Taxonomy" id="1490495"/>
    <lineage>
        <taxon>Eukaryota</taxon>
        <taxon>Sar</taxon>
        <taxon>Stramenopiles</taxon>
        <taxon>Oomycota</taxon>
        <taxon>Peronosporomycetes</taxon>
        <taxon>Peronosporales</taxon>
        <taxon>Peronosporaceae</taxon>
        <taxon>Phytophthora</taxon>
    </lineage>
</organism>
<proteinExistence type="predicted"/>
<evidence type="ECO:0000313" key="1">
    <source>
        <dbReference type="EMBL" id="GMF47729.1"/>
    </source>
</evidence>
<dbReference type="Proteomes" id="UP001165121">
    <property type="component" value="Unassembled WGS sequence"/>
</dbReference>
<protein>
    <submittedName>
        <fullName evidence="1">Unnamed protein product</fullName>
    </submittedName>
</protein>